<keyword evidence="2" id="KW-1185">Reference proteome</keyword>
<dbReference type="AlphaFoldDB" id="A0A927IIB1"/>
<organism evidence="1 2">
    <name type="scientific">Pelagicoccus enzymogenes</name>
    <dbReference type="NCBI Taxonomy" id="2773457"/>
    <lineage>
        <taxon>Bacteria</taxon>
        <taxon>Pseudomonadati</taxon>
        <taxon>Verrucomicrobiota</taxon>
        <taxon>Opitutia</taxon>
        <taxon>Puniceicoccales</taxon>
        <taxon>Pelagicoccaceae</taxon>
        <taxon>Pelagicoccus</taxon>
    </lineage>
</organism>
<evidence type="ECO:0000313" key="2">
    <source>
        <dbReference type="Proteomes" id="UP000622317"/>
    </source>
</evidence>
<name>A0A927IIB1_9BACT</name>
<gene>
    <name evidence="1" type="ORF">IEN85_16400</name>
</gene>
<protein>
    <submittedName>
        <fullName evidence="1">Uncharacterized protein</fullName>
    </submittedName>
</protein>
<sequence length="86" mass="9445">MSLIIAKCIIAYEVQALVSRSTTNLPCCESQAKVRSTTQRSGSSFKPSDLSLRRMISSWTFRCLEISDVSVSPSALPYCLTEHLGS</sequence>
<reference evidence="1" key="1">
    <citation type="submission" date="2020-09" db="EMBL/GenBank/DDBJ databases">
        <title>Pelagicoccus enzymogenes sp. nov. with an EPS production, isolated from marine sediment.</title>
        <authorList>
            <person name="Feng X."/>
        </authorList>
    </citation>
    <scope>NUCLEOTIDE SEQUENCE</scope>
    <source>
        <strain evidence="1">NFK12</strain>
    </source>
</reference>
<proteinExistence type="predicted"/>
<evidence type="ECO:0000313" key="1">
    <source>
        <dbReference type="EMBL" id="MBD5781081.1"/>
    </source>
</evidence>
<comment type="caution">
    <text evidence="1">The sequence shown here is derived from an EMBL/GenBank/DDBJ whole genome shotgun (WGS) entry which is preliminary data.</text>
</comment>
<accession>A0A927IIB1</accession>
<dbReference type="EMBL" id="JACYFG010000039">
    <property type="protein sequence ID" value="MBD5781081.1"/>
    <property type="molecule type" value="Genomic_DNA"/>
</dbReference>
<dbReference type="Proteomes" id="UP000622317">
    <property type="component" value="Unassembled WGS sequence"/>
</dbReference>